<feature type="transmembrane region" description="Helical" evidence="15">
    <location>
        <begin position="180"/>
        <end position="198"/>
    </location>
</feature>
<evidence type="ECO:0000256" key="3">
    <source>
        <dbReference type="ARBA" id="ARBA00004613"/>
    </source>
</evidence>
<keyword evidence="7 15" id="KW-0812">Transmembrane</keyword>
<dbReference type="GO" id="GO:0098552">
    <property type="term" value="C:side of membrane"/>
    <property type="evidence" value="ECO:0007669"/>
    <property type="project" value="UniProtKB-KW"/>
</dbReference>
<evidence type="ECO:0000259" key="17">
    <source>
        <dbReference type="Pfam" id="PF05730"/>
    </source>
</evidence>
<dbReference type="InterPro" id="IPR052337">
    <property type="entry name" value="SAT4-like"/>
</dbReference>
<evidence type="ECO:0000256" key="7">
    <source>
        <dbReference type="ARBA" id="ARBA00022692"/>
    </source>
</evidence>
<feature type="transmembrane region" description="Helical" evidence="15">
    <location>
        <begin position="330"/>
        <end position="353"/>
    </location>
</feature>
<feature type="region of interest" description="Disordered" evidence="14">
    <location>
        <begin position="408"/>
        <end position="427"/>
    </location>
</feature>
<dbReference type="EMBL" id="JAQHRD010000003">
    <property type="protein sequence ID" value="KAJ6443568.1"/>
    <property type="molecule type" value="Genomic_DNA"/>
</dbReference>
<keyword evidence="12" id="KW-0449">Lipoprotein</keyword>
<dbReference type="GO" id="GO:0005576">
    <property type="term" value="C:extracellular region"/>
    <property type="evidence" value="ECO:0007669"/>
    <property type="project" value="UniProtKB-SubCell"/>
</dbReference>
<sequence>MMFVICLLAWLLQLRLVQGLSPETVSLAACPETCLRDALRTSNCTAPGVACLCADDDLFAELVSCAQHGCMPKDTLAAINVTTVACDFPVRDDRPKLTQMAIAFLSVTSVIVGLRLFQRLCLGTGLYSDDWLIVVSYICGIPSTIILIVGLAGHGLGTDAWTVPFDDITRFLRFMYVNEILYFTQVFTVKLSILAFYLRLFPGTVVRRLIWATIGLTCCYIVIYDLMVVCQCKPINHYWLGWDREFPGSCLSINALVWANAASSITLDVWMLVLPLSQLKALQLHWKKKIGVALMFSVGVFVTAVSILRLQFLVKFGSSTNTTWDQFPTSYWSAVELNVSVCCACMPSMRLILVRMFPTMLGSSRDRLHESPISLSMHRRARNPTNPDPTLKIIQSRGFQGYCDLHDERSSSRELSEGDSSWTKGAP</sequence>
<evidence type="ECO:0000256" key="13">
    <source>
        <dbReference type="ARBA" id="ARBA00038359"/>
    </source>
</evidence>
<evidence type="ECO:0000313" key="20">
    <source>
        <dbReference type="Proteomes" id="UP001163105"/>
    </source>
</evidence>
<feature type="domain" description="CFEM" evidence="17">
    <location>
        <begin position="26"/>
        <end position="87"/>
    </location>
</feature>
<dbReference type="AlphaFoldDB" id="A0AB34FXM2"/>
<feature type="transmembrane region" description="Helical" evidence="15">
    <location>
        <begin position="129"/>
        <end position="152"/>
    </location>
</feature>
<feature type="signal peptide" evidence="16">
    <location>
        <begin position="1"/>
        <end position="19"/>
    </location>
</feature>
<comment type="similarity">
    <text evidence="4">Belongs to the RBT5 family.</text>
</comment>
<feature type="transmembrane region" description="Helical" evidence="15">
    <location>
        <begin position="290"/>
        <end position="310"/>
    </location>
</feature>
<evidence type="ECO:0000256" key="12">
    <source>
        <dbReference type="ARBA" id="ARBA00023288"/>
    </source>
</evidence>
<accession>A0AB34FXM2</accession>
<feature type="transmembrane region" description="Helical" evidence="15">
    <location>
        <begin position="210"/>
        <end position="236"/>
    </location>
</feature>
<organism evidence="19 20">
    <name type="scientific">Purpureocillium lavendulum</name>
    <dbReference type="NCBI Taxonomy" id="1247861"/>
    <lineage>
        <taxon>Eukaryota</taxon>
        <taxon>Fungi</taxon>
        <taxon>Dikarya</taxon>
        <taxon>Ascomycota</taxon>
        <taxon>Pezizomycotina</taxon>
        <taxon>Sordariomycetes</taxon>
        <taxon>Hypocreomycetidae</taxon>
        <taxon>Hypocreales</taxon>
        <taxon>Ophiocordycipitaceae</taxon>
        <taxon>Purpureocillium</taxon>
    </lineage>
</organism>
<comment type="similarity">
    <text evidence="13">Belongs to the SAT4 family.</text>
</comment>
<comment type="caution">
    <text evidence="19">The sequence shown here is derived from an EMBL/GenBank/DDBJ whole genome shotgun (WGS) entry which is preliminary data.</text>
</comment>
<proteinExistence type="inferred from homology"/>
<dbReference type="InterPro" id="IPR049326">
    <property type="entry name" value="Rhodopsin_dom_fungi"/>
</dbReference>
<evidence type="ECO:0000259" key="18">
    <source>
        <dbReference type="Pfam" id="PF20684"/>
    </source>
</evidence>
<evidence type="ECO:0000256" key="11">
    <source>
        <dbReference type="ARBA" id="ARBA00023157"/>
    </source>
</evidence>
<keyword evidence="11" id="KW-1015">Disulfide bond</keyword>
<evidence type="ECO:0000256" key="16">
    <source>
        <dbReference type="SAM" id="SignalP"/>
    </source>
</evidence>
<feature type="chain" id="PRO_5044349034" evidence="16">
    <location>
        <begin position="20"/>
        <end position="427"/>
    </location>
</feature>
<evidence type="ECO:0000256" key="2">
    <source>
        <dbReference type="ARBA" id="ARBA00004589"/>
    </source>
</evidence>
<keyword evidence="6" id="KW-0325">Glycoprotein</keyword>
<keyword evidence="10 15" id="KW-0472">Membrane</keyword>
<evidence type="ECO:0000256" key="4">
    <source>
        <dbReference type="ARBA" id="ARBA00010031"/>
    </source>
</evidence>
<protein>
    <submittedName>
        <fullName evidence="19">NmrA family transcriptional regulator</fullName>
    </submittedName>
</protein>
<dbReference type="InterPro" id="IPR008427">
    <property type="entry name" value="Extracellular_membr_CFEM_dom"/>
</dbReference>
<dbReference type="Pfam" id="PF05730">
    <property type="entry name" value="CFEM"/>
    <property type="match status" value="1"/>
</dbReference>
<keyword evidence="9 15" id="KW-1133">Transmembrane helix</keyword>
<feature type="transmembrane region" description="Helical" evidence="15">
    <location>
        <begin position="97"/>
        <end position="117"/>
    </location>
</feature>
<dbReference type="PANTHER" id="PTHR33048">
    <property type="entry name" value="PTH11-LIKE INTEGRAL MEMBRANE PROTEIN (AFU_ORTHOLOGUE AFUA_5G11245)"/>
    <property type="match status" value="1"/>
</dbReference>
<comment type="subcellular location">
    <subcellularLocation>
        <location evidence="2">Membrane</location>
        <topology evidence="2">Lipid-anchor</topology>
        <topology evidence="2">GPI-anchor</topology>
    </subcellularLocation>
    <subcellularLocation>
        <location evidence="1">Membrane</location>
        <topology evidence="1">Multi-pass membrane protein</topology>
    </subcellularLocation>
    <subcellularLocation>
        <location evidence="3">Secreted</location>
    </subcellularLocation>
</comment>
<keyword evidence="6" id="KW-0336">GPI-anchor</keyword>
<evidence type="ECO:0000256" key="5">
    <source>
        <dbReference type="ARBA" id="ARBA00022525"/>
    </source>
</evidence>
<evidence type="ECO:0000256" key="1">
    <source>
        <dbReference type="ARBA" id="ARBA00004141"/>
    </source>
</evidence>
<evidence type="ECO:0000256" key="8">
    <source>
        <dbReference type="ARBA" id="ARBA00022729"/>
    </source>
</evidence>
<reference evidence="19" key="1">
    <citation type="submission" date="2023-01" db="EMBL/GenBank/DDBJ databases">
        <title>The growth and conidiation of Purpureocillium lavendulum are regulated by nitrogen source and histone H3K14 acetylation.</title>
        <authorList>
            <person name="Tang P."/>
            <person name="Han J."/>
            <person name="Zhang C."/>
            <person name="Tang P."/>
            <person name="Qi F."/>
            <person name="Zhang K."/>
            <person name="Liang L."/>
        </authorList>
    </citation>
    <scope>NUCLEOTIDE SEQUENCE</scope>
    <source>
        <strain evidence="19">YMF1.00683</strain>
    </source>
</reference>
<evidence type="ECO:0000256" key="15">
    <source>
        <dbReference type="SAM" id="Phobius"/>
    </source>
</evidence>
<name>A0AB34FXM2_9HYPO</name>
<dbReference type="Pfam" id="PF20684">
    <property type="entry name" value="Fung_rhodopsin"/>
    <property type="match status" value="1"/>
</dbReference>
<evidence type="ECO:0000256" key="9">
    <source>
        <dbReference type="ARBA" id="ARBA00022989"/>
    </source>
</evidence>
<keyword evidence="20" id="KW-1185">Reference proteome</keyword>
<feature type="region of interest" description="Disordered" evidence="14">
    <location>
        <begin position="373"/>
        <end position="392"/>
    </location>
</feature>
<evidence type="ECO:0000313" key="19">
    <source>
        <dbReference type="EMBL" id="KAJ6443568.1"/>
    </source>
</evidence>
<dbReference type="Proteomes" id="UP001163105">
    <property type="component" value="Unassembled WGS sequence"/>
</dbReference>
<gene>
    <name evidence="19" type="ORF">O9K51_04747</name>
</gene>
<evidence type="ECO:0000256" key="10">
    <source>
        <dbReference type="ARBA" id="ARBA00023136"/>
    </source>
</evidence>
<feature type="domain" description="Rhodopsin" evidence="18">
    <location>
        <begin position="114"/>
        <end position="354"/>
    </location>
</feature>
<keyword evidence="8 16" id="KW-0732">Signal</keyword>
<evidence type="ECO:0000256" key="6">
    <source>
        <dbReference type="ARBA" id="ARBA00022622"/>
    </source>
</evidence>
<keyword evidence="5" id="KW-0964">Secreted</keyword>
<dbReference type="PANTHER" id="PTHR33048:SF143">
    <property type="entry name" value="EXTRACELLULAR MEMBRANE PROTEIN CFEM DOMAIN-CONTAINING PROTEIN-RELATED"/>
    <property type="match status" value="1"/>
</dbReference>
<evidence type="ECO:0000256" key="14">
    <source>
        <dbReference type="SAM" id="MobiDB-lite"/>
    </source>
</evidence>